<dbReference type="InterPro" id="IPR005590">
    <property type="entry name" value="DUF333"/>
</dbReference>
<dbReference type="EMBL" id="CP020946">
    <property type="protein sequence ID" value="ASD65296.1"/>
    <property type="molecule type" value="Genomic_DNA"/>
</dbReference>
<dbReference type="Proteomes" id="UP000197003">
    <property type="component" value="Chromosome"/>
</dbReference>
<reference evidence="2 3" key="1">
    <citation type="submission" date="2017-04" db="EMBL/GenBank/DDBJ databases">
        <title>Whole genome sequence of Bdellovibrio bacteriovorus strain SSB218315.</title>
        <authorList>
            <person name="Oyedara O."/>
            <person name="Rodriguez-Perez M.A."/>
        </authorList>
    </citation>
    <scope>NUCLEOTIDE SEQUENCE [LARGE SCALE GENOMIC DNA]</scope>
    <source>
        <strain evidence="2 3">SSB218315</strain>
    </source>
</reference>
<gene>
    <name evidence="2" type="ORF">B9G79_17830</name>
</gene>
<dbReference type="RefSeq" id="WP_011162703.1">
    <property type="nucleotide sequence ID" value="NZ_CP020946.1"/>
</dbReference>
<organism evidence="2 3">
    <name type="scientific">Bdellovibrio bacteriovorus</name>
    <dbReference type="NCBI Taxonomy" id="959"/>
    <lineage>
        <taxon>Bacteria</taxon>
        <taxon>Pseudomonadati</taxon>
        <taxon>Bdellovibrionota</taxon>
        <taxon>Bdellovibrionia</taxon>
        <taxon>Bdellovibrionales</taxon>
        <taxon>Pseudobdellovibrionaceae</taxon>
        <taxon>Bdellovibrio</taxon>
    </lineage>
</organism>
<keyword evidence="1" id="KW-0732">Signal</keyword>
<name>A0A1Z3NCV7_BDEBC</name>
<evidence type="ECO:0000313" key="3">
    <source>
        <dbReference type="Proteomes" id="UP000197003"/>
    </source>
</evidence>
<evidence type="ECO:0008006" key="4">
    <source>
        <dbReference type="Google" id="ProtNLM"/>
    </source>
</evidence>
<dbReference type="Pfam" id="PF03891">
    <property type="entry name" value="DUF333"/>
    <property type="match status" value="1"/>
</dbReference>
<feature type="chain" id="PRO_5011596389" description="DUF333 domain-containing protein" evidence="1">
    <location>
        <begin position="22"/>
        <end position="134"/>
    </location>
</feature>
<accession>A0A1Z3NCV7</accession>
<evidence type="ECO:0000256" key="1">
    <source>
        <dbReference type="SAM" id="SignalP"/>
    </source>
</evidence>
<dbReference type="AlphaFoldDB" id="A0A1Z3NCV7"/>
<dbReference type="GeneID" id="93011234"/>
<evidence type="ECO:0000313" key="2">
    <source>
        <dbReference type="EMBL" id="ASD65296.1"/>
    </source>
</evidence>
<sequence>MRQIFTLLVLFLVLMTVNAGAAPARKLKMFTPETKKYVVVSVLDYQGLTLSESCLKNGKMNCDAWKAAQTKLDVAKTPNVGVIGNPAARYCLSHKALNRILLDAKKAEYDYCVFPDGSVIDSWTLYNKHFSKKQ</sequence>
<proteinExistence type="predicted"/>
<protein>
    <recommendedName>
        <fullName evidence="4">DUF333 domain-containing protein</fullName>
    </recommendedName>
</protein>
<feature type="signal peptide" evidence="1">
    <location>
        <begin position="1"/>
        <end position="21"/>
    </location>
</feature>